<evidence type="ECO:0000256" key="14">
    <source>
        <dbReference type="RuleBase" id="RU000461"/>
    </source>
</evidence>
<comment type="similarity">
    <text evidence="4 14">Belongs to the cytochrome P450 family.</text>
</comment>
<evidence type="ECO:0000256" key="9">
    <source>
        <dbReference type="ARBA" id="ARBA00023002"/>
    </source>
</evidence>
<evidence type="ECO:0000256" key="5">
    <source>
        <dbReference type="ARBA" id="ARBA00022617"/>
    </source>
</evidence>
<gene>
    <name evidence="15" type="ORF">D9758_007246</name>
</gene>
<evidence type="ECO:0000256" key="12">
    <source>
        <dbReference type="ARBA" id="ARBA00023136"/>
    </source>
</evidence>
<dbReference type="InterPro" id="IPR001128">
    <property type="entry name" value="Cyt_P450"/>
</dbReference>
<evidence type="ECO:0000256" key="2">
    <source>
        <dbReference type="ARBA" id="ARBA00004370"/>
    </source>
</evidence>
<dbReference type="OrthoDB" id="1470350at2759"/>
<dbReference type="GO" id="GO:0016020">
    <property type="term" value="C:membrane"/>
    <property type="evidence" value="ECO:0007669"/>
    <property type="project" value="UniProtKB-SubCell"/>
</dbReference>
<comment type="subcellular location">
    <subcellularLocation>
        <location evidence="2">Membrane</location>
    </subcellularLocation>
</comment>
<accession>A0A8H5D132</accession>
<dbReference type="EMBL" id="JAACJM010000069">
    <property type="protein sequence ID" value="KAF5351555.1"/>
    <property type="molecule type" value="Genomic_DNA"/>
</dbReference>
<evidence type="ECO:0000256" key="1">
    <source>
        <dbReference type="ARBA" id="ARBA00001971"/>
    </source>
</evidence>
<dbReference type="GO" id="GO:0004497">
    <property type="term" value="F:monooxygenase activity"/>
    <property type="evidence" value="ECO:0007669"/>
    <property type="project" value="UniProtKB-KW"/>
</dbReference>
<evidence type="ECO:0000313" key="16">
    <source>
        <dbReference type="Proteomes" id="UP000559256"/>
    </source>
</evidence>
<comment type="caution">
    <text evidence="15">The sequence shown here is derived from an EMBL/GenBank/DDBJ whole genome shotgun (WGS) entry which is preliminary data.</text>
</comment>
<feature type="binding site" description="axial binding residue" evidence="13">
    <location>
        <position position="473"/>
    </location>
    <ligand>
        <name>heme</name>
        <dbReference type="ChEBI" id="CHEBI:30413"/>
    </ligand>
    <ligandPart>
        <name>Fe</name>
        <dbReference type="ChEBI" id="CHEBI:18248"/>
    </ligandPart>
</feature>
<dbReference type="PANTHER" id="PTHR24305:SF166">
    <property type="entry name" value="CYTOCHROME P450 12A4, MITOCHONDRIAL-RELATED"/>
    <property type="match status" value="1"/>
</dbReference>
<evidence type="ECO:0000256" key="6">
    <source>
        <dbReference type="ARBA" id="ARBA00022692"/>
    </source>
</evidence>
<keyword evidence="9 14" id="KW-0560">Oxidoreductase</keyword>
<dbReference type="Gene3D" id="1.10.630.10">
    <property type="entry name" value="Cytochrome P450"/>
    <property type="match status" value="1"/>
</dbReference>
<keyword evidence="8" id="KW-1133">Transmembrane helix</keyword>
<keyword evidence="6" id="KW-0812">Transmembrane</keyword>
<evidence type="ECO:0000256" key="11">
    <source>
        <dbReference type="ARBA" id="ARBA00023033"/>
    </source>
</evidence>
<dbReference type="InterPro" id="IPR050121">
    <property type="entry name" value="Cytochrome_P450_monoxygenase"/>
</dbReference>
<dbReference type="SUPFAM" id="SSF48264">
    <property type="entry name" value="Cytochrome P450"/>
    <property type="match status" value="1"/>
</dbReference>
<dbReference type="PRINTS" id="PR00385">
    <property type="entry name" value="P450"/>
</dbReference>
<keyword evidence="7 13" id="KW-0479">Metal-binding</keyword>
<evidence type="ECO:0000256" key="8">
    <source>
        <dbReference type="ARBA" id="ARBA00022989"/>
    </source>
</evidence>
<dbReference type="GO" id="GO:0016705">
    <property type="term" value="F:oxidoreductase activity, acting on paired donors, with incorporation or reduction of molecular oxygen"/>
    <property type="evidence" value="ECO:0007669"/>
    <property type="project" value="InterPro"/>
</dbReference>
<dbReference type="PROSITE" id="PS00086">
    <property type="entry name" value="CYTOCHROME_P450"/>
    <property type="match status" value="1"/>
</dbReference>
<name>A0A8H5D132_9AGAR</name>
<organism evidence="15 16">
    <name type="scientific">Tetrapyrgos nigripes</name>
    <dbReference type="NCBI Taxonomy" id="182062"/>
    <lineage>
        <taxon>Eukaryota</taxon>
        <taxon>Fungi</taxon>
        <taxon>Dikarya</taxon>
        <taxon>Basidiomycota</taxon>
        <taxon>Agaricomycotina</taxon>
        <taxon>Agaricomycetes</taxon>
        <taxon>Agaricomycetidae</taxon>
        <taxon>Agaricales</taxon>
        <taxon>Marasmiineae</taxon>
        <taxon>Marasmiaceae</taxon>
        <taxon>Tetrapyrgos</taxon>
    </lineage>
</organism>
<reference evidence="15 16" key="1">
    <citation type="journal article" date="2020" name="ISME J.">
        <title>Uncovering the hidden diversity of litter-decomposition mechanisms in mushroom-forming fungi.</title>
        <authorList>
            <person name="Floudas D."/>
            <person name="Bentzer J."/>
            <person name="Ahren D."/>
            <person name="Johansson T."/>
            <person name="Persson P."/>
            <person name="Tunlid A."/>
        </authorList>
    </citation>
    <scope>NUCLEOTIDE SEQUENCE [LARGE SCALE GENOMIC DNA]</scope>
    <source>
        <strain evidence="15 16">CBS 291.85</strain>
    </source>
</reference>
<evidence type="ECO:0000256" key="10">
    <source>
        <dbReference type="ARBA" id="ARBA00023004"/>
    </source>
</evidence>
<evidence type="ECO:0000313" key="15">
    <source>
        <dbReference type="EMBL" id="KAF5351555.1"/>
    </source>
</evidence>
<evidence type="ECO:0008006" key="17">
    <source>
        <dbReference type="Google" id="ProtNLM"/>
    </source>
</evidence>
<dbReference type="GO" id="GO:0020037">
    <property type="term" value="F:heme binding"/>
    <property type="evidence" value="ECO:0007669"/>
    <property type="project" value="InterPro"/>
</dbReference>
<evidence type="ECO:0000256" key="7">
    <source>
        <dbReference type="ARBA" id="ARBA00022723"/>
    </source>
</evidence>
<keyword evidence="5 13" id="KW-0349">Heme</keyword>
<dbReference type="PANTHER" id="PTHR24305">
    <property type="entry name" value="CYTOCHROME P450"/>
    <property type="match status" value="1"/>
</dbReference>
<comment type="pathway">
    <text evidence="3">Secondary metabolite biosynthesis; terpenoid biosynthesis.</text>
</comment>
<keyword evidence="10 13" id="KW-0408">Iron</keyword>
<proteinExistence type="inferred from homology"/>
<comment type="cofactor">
    <cofactor evidence="1 13">
        <name>heme</name>
        <dbReference type="ChEBI" id="CHEBI:30413"/>
    </cofactor>
</comment>
<evidence type="ECO:0000256" key="13">
    <source>
        <dbReference type="PIRSR" id="PIRSR602401-1"/>
    </source>
</evidence>
<dbReference type="InterPro" id="IPR002401">
    <property type="entry name" value="Cyt_P450_E_grp-I"/>
</dbReference>
<keyword evidence="11 14" id="KW-0503">Monooxygenase</keyword>
<dbReference type="AlphaFoldDB" id="A0A8H5D132"/>
<keyword evidence="16" id="KW-1185">Reference proteome</keyword>
<dbReference type="CDD" id="cd11069">
    <property type="entry name" value="CYP_FUM15-like"/>
    <property type="match status" value="1"/>
</dbReference>
<evidence type="ECO:0000256" key="3">
    <source>
        <dbReference type="ARBA" id="ARBA00004721"/>
    </source>
</evidence>
<protein>
    <recommendedName>
        <fullName evidence="17">Cytochrome P450</fullName>
    </recommendedName>
</protein>
<dbReference type="Proteomes" id="UP000559256">
    <property type="component" value="Unassembled WGS sequence"/>
</dbReference>
<dbReference type="InterPro" id="IPR017972">
    <property type="entry name" value="Cyt_P450_CS"/>
</dbReference>
<evidence type="ECO:0000256" key="4">
    <source>
        <dbReference type="ARBA" id="ARBA00010617"/>
    </source>
</evidence>
<dbReference type="Pfam" id="PF00067">
    <property type="entry name" value="p450"/>
    <property type="match status" value="1"/>
</dbReference>
<dbReference type="GO" id="GO:0005506">
    <property type="term" value="F:iron ion binding"/>
    <property type="evidence" value="ECO:0007669"/>
    <property type="project" value="InterPro"/>
</dbReference>
<dbReference type="PRINTS" id="PR00463">
    <property type="entry name" value="EP450I"/>
</dbReference>
<sequence length="537" mass="61568">MYLQVLFTSIASISLWCLLRRQRTAHFLNIPGPEPKSWWTGNLMQFFDVREGWQFHEMLLERFGAIVRYYTFLKEKRLYVYDTKALHHILVKDQTIFEEPTSFLEFNKLAFGEGLLATLGDHHRKQRKVLNPVFSTLHMRNILPTFYEIAHQLESTLKAKLQSGPQEIDMLNWLSRSALEFIGRSGLGHSFDPLTEDTPAQKYTSSFKELVERANGLMLLRIYIIPWAVKIGSPAFRRLVCRLIPSSNIHRIQELVDYLWEVSVEIYNKKKAELESEDKVFANETGELGADILKVLMKENSKVSGDDQLDEKEILGQETTSNAMTRMIYLLSLHPEVQDKLRKEVTEARALGDPDYDSLEALPYLDAVCRETLRLFPPIPLLFRVARRDTILPLSKPIRGMDNTQMTEIAIPKNTNIMISILNCNRNPDIWGKDALEWKPERWLQPLPQSVQDAKIPGVYSPLMTFNAGGRSCIGFKFSQLEMKVVMSILIDSFKFTPADKEITWQMGAVATPVVVNDTGSLPQLPVILHLTKNTVA</sequence>
<keyword evidence="12" id="KW-0472">Membrane</keyword>
<dbReference type="InterPro" id="IPR036396">
    <property type="entry name" value="Cyt_P450_sf"/>
</dbReference>